<comment type="caution">
    <text evidence="2">The sequence shown here is derived from an EMBL/GenBank/DDBJ whole genome shotgun (WGS) entry which is preliminary data.</text>
</comment>
<evidence type="ECO:0000313" key="3">
    <source>
        <dbReference type="Proteomes" id="UP001501257"/>
    </source>
</evidence>
<keyword evidence="1" id="KW-0812">Transmembrane</keyword>
<proteinExistence type="predicted"/>
<dbReference type="Proteomes" id="UP001501257">
    <property type="component" value="Unassembled WGS sequence"/>
</dbReference>
<dbReference type="EMBL" id="BAABLK010000027">
    <property type="protein sequence ID" value="GAA5227274.1"/>
    <property type="molecule type" value="Genomic_DNA"/>
</dbReference>
<accession>A0ABP9TQ98</accession>
<sequence length="84" mass="9151">MKGYLSTAVTREEAVPRKRAVPIKKIALSILVVVLFISDHLMSGDAQWVRYALGAAFLVVLVVRFVPERTAKPPGPADTGHPAR</sequence>
<evidence type="ECO:0000313" key="2">
    <source>
        <dbReference type="EMBL" id="GAA5227274.1"/>
    </source>
</evidence>
<keyword evidence="1" id="KW-0472">Membrane</keyword>
<organism evidence="2 3">
    <name type="scientific">Paeniglutamicibacter antarcticus</name>
    <dbReference type="NCBI Taxonomy" id="494023"/>
    <lineage>
        <taxon>Bacteria</taxon>
        <taxon>Bacillati</taxon>
        <taxon>Actinomycetota</taxon>
        <taxon>Actinomycetes</taxon>
        <taxon>Micrococcales</taxon>
        <taxon>Micrococcaceae</taxon>
        <taxon>Paeniglutamicibacter</taxon>
    </lineage>
</organism>
<name>A0ABP9TQ98_9MICC</name>
<keyword evidence="1" id="KW-1133">Transmembrane helix</keyword>
<reference evidence="3" key="1">
    <citation type="journal article" date="2019" name="Int. J. Syst. Evol. Microbiol.">
        <title>The Global Catalogue of Microorganisms (GCM) 10K type strain sequencing project: providing services to taxonomists for standard genome sequencing and annotation.</title>
        <authorList>
            <consortium name="The Broad Institute Genomics Platform"/>
            <consortium name="The Broad Institute Genome Sequencing Center for Infectious Disease"/>
            <person name="Wu L."/>
            <person name="Ma J."/>
        </authorList>
    </citation>
    <scope>NUCLEOTIDE SEQUENCE [LARGE SCALE GENOMIC DNA]</scope>
    <source>
        <strain evidence="3">JCM 18952</strain>
    </source>
</reference>
<gene>
    <name evidence="2" type="ORF">GCM10025778_18070</name>
</gene>
<keyword evidence="3" id="KW-1185">Reference proteome</keyword>
<feature type="transmembrane region" description="Helical" evidence="1">
    <location>
        <begin position="48"/>
        <end position="66"/>
    </location>
</feature>
<protein>
    <submittedName>
        <fullName evidence="2">Uncharacterized protein</fullName>
    </submittedName>
</protein>
<feature type="transmembrane region" description="Helical" evidence="1">
    <location>
        <begin position="26"/>
        <end position="42"/>
    </location>
</feature>
<evidence type="ECO:0000256" key="1">
    <source>
        <dbReference type="SAM" id="Phobius"/>
    </source>
</evidence>